<feature type="region of interest" description="Disordered" evidence="1">
    <location>
        <begin position="83"/>
        <end position="107"/>
    </location>
</feature>
<protein>
    <recommendedName>
        <fullName evidence="5">Ada DNA repair metal-binding domain-containing protein</fullName>
    </recommendedName>
</protein>
<evidence type="ECO:0000256" key="1">
    <source>
        <dbReference type="SAM" id="MobiDB-lite"/>
    </source>
</evidence>
<proteinExistence type="predicted"/>
<organism evidence="3 4">
    <name type="scientific">Candidatus Zambryskibacteria bacterium RIFCSPLOWO2_01_FULL_45_21</name>
    <dbReference type="NCBI Taxonomy" id="1802761"/>
    <lineage>
        <taxon>Bacteria</taxon>
        <taxon>Candidatus Zambryskiibacteriota</taxon>
    </lineage>
</organism>
<dbReference type="Proteomes" id="UP000176800">
    <property type="component" value="Unassembled WGS sequence"/>
</dbReference>
<keyword evidence="2" id="KW-0472">Membrane</keyword>
<dbReference type="AlphaFoldDB" id="A0A1G2U310"/>
<keyword evidence="2" id="KW-1133">Transmembrane helix</keyword>
<dbReference type="InterPro" id="IPR035451">
    <property type="entry name" value="Ada-like_dom_sf"/>
</dbReference>
<feature type="transmembrane region" description="Helical" evidence="2">
    <location>
        <begin position="36"/>
        <end position="54"/>
    </location>
</feature>
<comment type="caution">
    <text evidence="3">The sequence shown here is derived from an EMBL/GenBank/DDBJ whole genome shotgun (WGS) entry which is preliminary data.</text>
</comment>
<keyword evidence="2" id="KW-0812">Transmembrane</keyword>
<evidence type="ECO:0000313" key="3">
    <source>
        <dbReference type="EMBL" id="OHB03906.1"/>
    </source>
</evidence>
<feature type="compositionally biased region" description="Low complexity" evidence="1">
    <location>
        <begin position="83"/>
        <end position="92"/>
    </location>
</feature>
<sequence length="157" mass="16943">MSIDNKENGVKDQRDPLEEEFVLVGKDDKRVEKRRVFAMFTVILLLVAFGSFGLGRLSSYQDQKAPTTIRMSDQSVPMQNSVLGASSGSSLVTEETEPANTGAGGGAVVASKNSDKYHYPWCSGAKNISEANKITFSSIEEAKKAGYKPASNCKGLK</sequence>
<evidence type="ECO:0000313" key="4">
    <source>
        <dbReference type="Proteomes" id="UP000176800"/>
    </source>
</evidence>
<dbReference type="Gene3D" id="3.40.10.10">
    <property type="entry name" value="DNA Methylphosphotriester Repair Domain"/>
    <property type="match status" value="1"/>
</dbReference>
<evidence type="ECO:0008006" key="5">
    <source>
        <dbReference type="Google" id="ProtNLM"/>
    </source>
</evidence>
<evidence type="ECO:0000256" key="2">
    <source>
        <dbReference type="SAM" id="Phobius"/>
    </source>
</evidence>
<name>A0A1G2U310_9BACT</name>
<gene>
    <name evidence="3" type="ORF">A3B14_01055</name>
</gene>
<dbReference type="EMBL" id="MHWE01000012">
    <property type="protein sequence ID" value="OHB03906.1"/>
    <property type="molecule type" value="Genomic_DNA"/>
</dbReference>
<reference evidence="3 4" key="1">
    <citation type="journal article" date="2016" name="Nat. Commun.">
        <title>Thousands of microbial genomes shed light on interconnected biogeochemical processes in an aquifer system.</title>
        <authorList>
            <person name="Anantharaman K."/>
            <person name="Brown C.T."/>
            <person name="Hug L.A."/>
            <person name="Sharon I."/>
            <person name="Castelle C.J."/>
            <person name="Probst A.J."/>
            <person name="Thomas B.C."/>
            <person name="Singh A."/>
            <person name="Wilkins M.J."/>
            <person name="Karaoz U."/>
            <person name="Brodie E.L."/>
            <person name="Williams K.H."/>
            <person name="Hubbard S.S."/>
            <person name="Banfield J.F."/>
        </authorList>
    </citation>
    <scope>NUCLEOTIDE SEQUENCE [LARGE SCALE GENOMIC DNA]</scope>
</reference>
<dbReference type="SUPFAM" id="SSF57884">
    <property type="entry name" value="Ada DNA repair protein, N-terminal domain (N-Ada 10)"/>
    <property type="match status" value="1"/>
</dbReference>
<accession>A0A1G2U310</accession>